<accession>A0A7S9E0F2</accession>
<feature type="compositionally biased region" description="Basic and acidic residues" evidence="1">
    <location>
        <begin position="1"/>
        <end position="14"/>
    </location>
</feature>
<dbReference type="EMBL" id="CP064820">
    <property type="protein sequence ID" value="QPG07283.1"/>
    <property type="molecule type" value="Genomic_DNA"/>
</dbReference>
<reference evidence="2 3" key="1">
    <citation type="submission" date="2020-11" db="EMBL/GenBank/DDBJ databases">
        <title>Whole Genome sequence of MDR strain of Klebsiella pneumoniae K219 isolated from sputum.</title>
        <authorList>
            <person name="Aditi B.P."/>
            <person name="Mahalakshmi K."/>
            <person name="Naveen Kumar V."/>
        </authorList>
    </citation>
    <scope>NUCLEOTIDE SEQUENCE [LARGE SCALE GENOMIC DNA]</scope>
    <source>
        <strain evidence="2 3">K219</strain>
    </source>
</reference>
<name>A0A7S9E0F2_KLEPN</name>
<dbReference type="Proteomes" id="UP000594592">
    <property type="component" value="Chromosome"/>
</dbReference>
<evidence type="ECO:0000256" key="1">
    <source>
        <dbReference type="SAM" id="MobiDB-lite"/>
    </source>
</evidence>
<feature type="region of interest" description="Disordered" evidence="1">
    <location>
        <begin position="1"/>
        <end position="38"/>
    </location>
</feature>
<sequence length="38" mass="4353">MEEDAYIERGERRQPVASFEQARLAGERVPSRSLHPAL</sequence>
<evidence type="ECO:0000313" key="2">
    <source>
        <dbReference type="EMBL" id="QPG07283.1"/>
    </source>
</evidence>
<evidence type="ECO:0000313" key="3">
    <source>
        <dbReference type="Proteomes" id="UP000594592"/>
    </source>
</evidence>
<proteinExistence type="predicted"/>
<organism evidence="2 3">
    <name type="scientific">Klebsiella pneumoniae subsp. pneumoniae</name>
    <dbReference type="NCBI Taxonomy" id="72407"/>
    <lineage>
        <taxon>Bacteria</taxon>
        <taxon>Pseudomonadati</taxon>
        <taxon>Pseudomonadota</taxon>
        <taxon>Gammaproteobacteria</taxon>
        <taxon>Enterobacterales</taxon>
        <taxon>Enterobacteriaceae</taxon>
        <taxon>Klebsiella/Raoultella group</taxon>
        <taxon>Klebsiella</taxon>
        <taxon>Klebsiella pneumoniae complex</taxon>
    </lineage>
</organism>
<dbReference type="AlphaFoldDB" id="A0A7S9E0F2"/>
<gene>
    <name evidence="2" type="ORF">IUJ34_12870</name>
</gene>
<protein>
    <submittedName>
        <fullName evidence="2">Uncharacterized protein</fullName>
    </submittedName>
</protein>